<reference evidence="3" key="2">
    <citation type="submission" date="2025-08" db="UniProtKB">
        <authorList>
            <consortium name="RefSeq"/>
        </authorList>
    </citation>
    <scope>IDENTIFICATION</scope>
</reference>
<evidence type="ECO:0000313" key="2">
    <source>
        <dbReference type="Proteomes" id="UP001652628"/>
    </source>
</evidence>
<evidence type="ECO:0000259" key="1">
    <source>
        <dbReference type="Pfam" id="PF14529"/>
    </source>
</evidence>
<evidence type="ECO:0000313" key="3">
    <source>
        <dbReference type="RefSeq" id="XP_070853202.1"/>
    </source>
</evidence>
<reference evidence="2" key="1">
    <citation type="submission" date="2025-05" db="UniProtKB">
        <authorList>
            <consortium name="RefSeq"/>
        </authorList>
    </citation>
    <scope>NUCLEOTIDE SEQUENCE [LARGE SCALE GENOMIC DNA]</scope>
</reference>
<protein>
    <recommendedName>
        <fullName evidence="1">Endonuclease/exonuclease/phosphatase domain-containing protein</fullName>
    </recommendedName>
</protein>
<dbReference type="Gene3D" id="3.60.10.10">
    <property type="entry name" value="Endonuclease/exonuclease/phosphatase"/>
    <property type="match status" value="1"/>
</dbReference>
<dbReference type="Proteomes" id="UP001652628">
    <property type="component" value="Chromosome 2L"/>
</dbReference>
<gene>
    <name evidence="3" type="primary">LOC118877915</name>
</gene>
<sequence length="302" mass="34027">MSAKREVSAPIQSLNITSYNIRGLEGKQNNKEFIKYLRNFDVYILLETHTLPNAPVIEDFEKQQPDFDFLHWKDATKVFRRGRGIGGCIIGIRKSLKEFGISHSTVEPNGFKLLQLRMGDKKLNIVPLYIHTIGWDEEFEPVKKAFENKETPIDNVIVMGDVNIRIGEIKQPVEPNPCVANTNGRLSHDKKRKNGSKFLSFCADNKLQILNGLTHGDSEGSYTYFSAIGNSTIDLAAVSHNLMASVIDFKVDKPEEGQTRHGSDHLPICLQMDLSFLRNSQHCTKRFDIGLGNKGRGSNYCS</sequence>
<accession>A0ABM4TTB2</accession>
<feature type="domain" description="Endonuclease/exonuclease/phosphatase" evidence="1">
    <location>
        <begin position="136"/>
        <end position="269"/>
    </location>
</feature>
<dbReference type="InterPro" id="IPR005135">
    <property type="entry name" value="Endo/exonuclease/phosphatase"/>
</dbReference>
<proteinExistence type="predicted"/>
<dbReference type="InterPro" id="IPR036691">
    <property type="entry name" value="Endo/exonu/phosph_ase_sf"/>
</dbReference>
<dbReference type="Pfam" id="PF14529">
    <property type="entry name" value="Exo_endo_phos_2"/>
    <property type="match status" value="1"/>
</dbReference>
<dbReference type="RefSeq" id="XP_070853202.1">
    <property type="nucleotide sequence ID" value="XM_070997101.1"/>
</dbReference>
<keyword evidence="2" id="KW-1185">Reference proteome</keyword>
<organism evidence="2 3">
    <name type="scientific">Drosophila suzukii</name>
    <name type="common">Spotted-wing drosophila fruit fly</name>
    <dbReference type="NCBI Taxonomy" id="28584"/>
    <lineage>
        <taxon>Eukaryota</taxon>
        <taxon>Metazoa</taxon>
        <taxon>Ecdysozoa</taxon>
        <taxon>Arthropoda</taxon>
        <taxon>Hexapoda</taxon>
        <taxon>Insecta</taxon>
        <taxon>Pterygota</taxon>
        <taxon>Neoptera</taxon>
        <taxon>Endopterygota</taxon>
        <taxon>Diptera</taxon>
        <taxon>Brachycera</taxon>
        <taxon>Muscomorpha</taxon>
        <taxon>Ephydroidea</taxon>
        <taxon>Drosophilidae</taxon>
        <taxon>Drosophila</taxon>
        <taxon>Sophophora</taxon>
    </lineage>
</organism>
<name>A0ABM4TTB2_DROSZ</name>
<dbReference type="GeneID" id="118877915"/>
<dbReference type="SUPFAM" id="SSF56219">
    <property type="entry name" value="DNase I-like"/>
    <property type="match status" value="1"/>
</dbReference>